<dbReference type="EMBL" id="ML180450">
    <property type="protein sequence ID" value="THU77401.1"/>
    <property type="molecule type" value="Genomic_DNA"/>
</dbReference>
<name>A0A4S8KPE0_DENBC</name>
<sequence length="102" mass="11170">MVAGWRTGDVGHITQDGHFHFLFNALASADDPVNTKGVPEHFEPLEFDMNNIRKSVNYHKPGDLIYSIGTKRYGLGADVSTQLVGIPAKGGGGIELKFEENR</sequence>
<dbReference type="AlphaFoldDB" id="A0A4S8KPE0"/>
<gene>
    <name evidence="1" type="ORF">K435DRAFT_877910</name>
</gene>
<protein>
    <submittedName>
        <fullName evidence="1">Uncharacterized protein</fullName>
    </submittedName>
</protein>
<accession>A0A4S8KPE0</accession>
<dbReference type="OrthoDB" id="3222453at2759"/>
<evidence type="ECO:0000313" key="1">
    <source>
        <dbReference type="EMBL" id="THU77401.1"/>
    </source>
</evidence>
<reference evidence="1 2" key="1">
    <citation type="journal article" date="2019" name="Nat. Ecol. Evol.">
        <title>Megaphylogeny resolves global patterns of mushroom evolution.</title>
        <authorList>
            <person name="Varga T."/>
            <person name="Krizsan K."/>
            <person name="Foldi C."/>
            <person name="Dima B."/>
            <person name="Sanchez-Garcia M."/>
            <person name="Sanchez-Ramirez S."/>
            <person name="Szollosi G.J."/>
            <person name="Szarkandi J.G."/>
            <person name="Papp V."/>
            <person name="Albert L."/>
            <person name="Andreopoulos W."/>
            <person name="Angelini C."/>
            <person name="Antonin V."/>
            <person name="Barry K.W."/>
            <person name="Bougher N.L."/>
            <person name="Buchanan P."/>
            <person name="Buyck B."/>
            <person name="Bense V."/>
            <person name="Catcheside P."/>
            <person name="Chovatia M."/>
            <person name="Cooper J."/>
            <person name="Damon W."/>
            <person name="Desjardin D."/>
            <person name="Finy P."/>
            <person name="Geml J."/>
            <person name="Haridas S."/>
            <person name="Hughes K."/>
            <person name="Justo A."/>
            <person name="Karasinski D."/>
            <person name="Kautmanova I."/>
            <person name="Kiss B."/>
            <person name="Kocsube S."/>
            <person name="Kotiranta H."/>
            <person name="LaButti K.M."/>
            <person name="Lechner B.E."/>
            <person name="Liimatainen K."/>
            <person name="Lipzen A."/>
            <person name="Lukacs Z."/>
            <person name="Mihaltcheva S."/>
            <person name="Morgado L.N."/>
            <person name="Niskanen T."/>
            <person name="Noordeloos M.E."/>
            <person name="Ohm R.A."/>
            <person name="Ortiz-Santana B."/>
            <person name="Ovrebo C."/>
            <person name="Racz N."/>
            <person name="Riley R."/>
            <person name="Savchenko A."/>
            <person name="Shiryaev A."/>
            <person name="Soop K."/>
            <person name="Spirin V."/>
            <person name="Szebenyi C."/>
            <person name="Tomsovsky M."/>
            <person name="Tulloss R.E."/>
            <person name="Uehling J."/>
            <person name="Grigoriev I.V."/>
            <person name="Vagvolgyi C."/>
            <person name="Papp T."/>
            <person name="Martin F.M."/>
            <person name="Miettinen O."/>
            <person name="Hibbett D.S."/>
            <person name="Nagy L.G."/>
        </authorList>
    </citation>
    <scope>NUCLEOTIDE SEQUENCE [LARGE SCALE GENOMIC DNA]</scope>
    <source>
        <strain evidence="1 2">CBS 962.96</strain>
    </source>
</reference>
<organism evidence="1 2">
    <name type="scientific">Dendrothele bispora (strain CBS 962.96)</name>
    <dbReference type="NCBI Taxonomy" id="1314807"/>
    <lineage>
        <taxon>Eukaryota</taxon>
        <taxon>Fungi</taxon>
        <taxon>Dikarya</taxon>
        <taxon>Basidiomycota</taxon>
        <taxon>Agaricomycotina</taxon>
        <taxon>Agaricomycetes</taxon>
        <taxon>Agaricomycetidae</taxon>
        <taxon>Agaricales</taxon>
        <taxon>Agaricales incertae sedis</taxon>
        <taxon>Dendrothele</taxon>
    </lineage>
</organism>
<evidence type="ECO:0000313" key="2">
    <source>
        <dbReference type="Proteomes" id="UP000297245"/>
    </source>
</evidence>
<proteinExistence type="predicted"/>
<keyword evidence="2" id="KW-1185">Reference proteome</keyword>
<dbReference type="Proteomes" id="UP000297245">
    <property type="component" value="Unassembled WGS sequence"/>
</dbReference>